<evidence type="ECO:0000256" key="4">
    <source>
        <dbReference type="ARBA" id="ARBA00022472"/>
    </source>
</evidence>
<reference evidence="14" key="2">
    <citation type="submission" date="2019-02" db="EMBL/GenBank/DDBJ databases">
        <title>Opniocepnalus argus Var Kimnra genome.</title>
        <authorList>
            <person name="Zhou C."/>
            <person name="Xiao S."/>
        </authorList>
    </citation>
    <scope>NUCLEOTIDE SEQUENCE [LARGE SCALE GENOMIC DNA]</scope>
</reference>
<evidence type="ECO:0000256" key="3">
    <source>
        <dbReference type="ARBA" id="ARBA00011245"/>
    </source>
</evidence>
<dbReference type="EMBL" id="CM015712">
    <property type="protein sequence ID" value="KAF3707365.1"/>
    <property type="molecule type" value="Genomic_DNA"/>
</dbReference>
<evidence type="ECO:0000256" key="12">
    <source>
        <dbReference type="ARBA" id="ARBA00037520"/>
    </source>
</evidence>
<evidence type="ECO:0000256" key="1">
    <source>
        <dbReference type="ARBA" id="ARBA00004173"/>
    </source>
</evidence>
<comment type="function">
    <text evidence="12">Transcription termination factor. Binds to a 28 bp region within the tRNA(Leu(uur)) gene at a position immediately adjacent to and downstream of the 16S rRNA gene; this region comprises a tridecamer sequence critical for directing accurate termination. Binds DNA along the major grove and promotes DNA bending and partial unwinding. Promotes base flipping. Transcription termination activity appears to be polarized with highest specificity for transcripts initiated on the light strand.</text>
</comment>
<dbReference type="InterPro" id="IPR003690">
    <property type="entry name" value="MTERF"/>
</dbReference>
<dbReference type="GO" id="GO:0003677">
    <property type="term" value="F:DNA binding"/>
    <property type="evidence" value="ECO:0007669"/>
    <property type="project" value="UniProtKB-KW"/>
</dbReference>
<evidence type="ECO:0000256" key="6">
    <source>
        <dbReference type="ARBA" id="ARBA00022737"/>
    </source>
</evidence>
<dbReference type="Pfam" id="PF02536">
    <property type="entry name" value="mTERF"/>
    <property type="match status" value="1"/>
</dbReference>
<keyword evidence="5" id="KW-0597">Phosphoprotein</keyword>
<dbReference type="FunFam" id="1.25.70.10:FF:000003">
    <property type="entry name" value="transcription termination factor 2, mitochondrial"/>
    <property type="match status" value="1"/>
</dbReference>
<evidence type="ECO:0000256" key="7">
    <source>
        <dbReference type="ARBA" id="ARBA00022946"/>
    </source>
</evidence>
<keyword evidence="9" id="KW-0238">DNA-binding</keyword>
<keyword evidence="14" id="KW-1185">Reference proteome</keyword>
<reference evidence="13 14" key="1">
    <citation type="submission" date="2019-02" db="EMBL/GenBank/DDBJ databases">
        <title>Opniocepnalus argus genome.</title>
        <authorList>
            <person name="Zhou C."/>
            <person name="Xiao S."/>
        </authorList>
    </citation>
    <scope>NUCLEOTIDE SEQUENCE [LARGE SCALE GENOMIC DNA]</scope>
    <source>
        <strain evidence="13">OARG1902GOOAL</strain>
        <tissue evidence="13">Muscle</tissue>
    </source>
</reference>
<dbReference type="SMART" id="SM00733">
    <property type="entry name" value="Mterf"/>
    <property type="match status" value="6"/>
</dbReference>
<dbReference type="Proteomes" id="UP000503349">
    <property type="component" value="Chromosome 1"/>
</dbReference>
<gene>
    <name evidence="13" type="ORF">EXN66_Car000538</name>
</gene>
<keyword evidence="6" id="KW-0677">Repeat</keyword>
<comment type="subcellular location">
    <subcellularLocation>
        <location evidence="1">Mitochondrion</location>
    </subcellularLocation>
</comment>
<keyword evidence="8" id="KW-0805">Transcription regulation</keyword>
<evidence type="ECO:0000256" key="11">
    <source>
        <dbReference type="ARBA" id="ARBA00023163"/>
    </source>
</evidence>
<dbReference type="AlphaFoldDB" id="A0A6G1QXW4"/>
<evidence type="ECO:0000256" key="2">
    <source>
        <dbReference type="ARBA" id="ARBA00007692"/>
    </source>
</evidence>
<keyword evidence="7" id="KW-0809">Transit peptide</keyword>
<protein>
    <submittedName>
        <fullName evidence="13">Transcription termination factor 1, mitochondrial Mitochondrial transcription termination factor 1</fullName>
    </submittedName>
</protein>
<dbReference type="InterPro" id="IPR038538">
    <property type="entry name" value="MTERF_sf"/>
</dbReference>
<evidence type="ECO:0000256" key="10">
    <source>
        <dbReference type="ARBA" id="ARBA00023128"/>
    </source>
</evidence>
<keyword evidence="10" id="KW-0496">Mitochondrion</keyword>
<keyword evidence="4" id="KW-0806">Transcription termination</keyword>
<proteinExistence type="inferred from homology"/>
<evidence type="ECO:0000313" key="14">
    <source>
        <dbReference type="Proteomes" id="UP000503349"/>
    </source>
</evidence>
<dbReference type="PANTHER" id="PTHR15437">
    <property type="entry name" value="TRANSCRIPTION TERMINATION FACTOR, MITOCHONDRIAL"/>
    <property type="match status" value="1"/>
</dbReference>
<organism evidence="13 14">
    <name type="scientific">Channa argus</name>
    <name type="common">Northern snakehead</name>
    <name type="synonym">Ophicephalus argus</name>
    <dbReference type="NCBI Taxonomy" id="215402"/>
    <lineage>
        <taxon>Eukaryota</taxon>
        <taxon>Metazoa</taxon>
        <taxon>Chordata</taxon>
        <taxon>Craniata</taxon>
        <taxon>Vertebrata</taxon>
        <taxon>Euteleostomi</taxon>
        <taxon>Actinopterygii</taxon>
        <taxon>Neopterygii</taxon>
        <taxon>Teleostei</taxon>
        <taxon>Neoteleostei</taxon>
        <taxon>Acanthomorphata</taxon>
        <taxon>Anabantaria</taxon>
        <taxon>Anabantiformes</taxon>
        <taxon>Channoidei</taxon>
        <taxon>Channidae</taxon>
        <taxon>Channa</taxon>
    </lineage>
</organism>
<dbReference type="GO" id="GO:0005759">
    <property type="term" value="C:mitochondrial matrix"/>
    <property type="evidence" value="ECO:0007669"/>
    <property type="project" value="TreeGrafter"/>
</dbReference>
<comment type="subunit">
    <text evidence="3">Monomer.</text>
</comment>
<evidence type="ECO:0000256" key="8">
    <source>
        <dbReference type="ARBA" id="ARBA00023015"/>
    </source>
</evidence>
<sequence>MAAVPGVRALLSFHQPGVLLHSFCLTRALLTSICYHRRLCSTTTKSNEPQVNPENKSLLENLNLMGVDVKMARQRQPGVLRKVITNEQGLARFLQGKGASRKVIAGIISRYPRAITRSIDHLEQRWEMWRNIFQTDAEIVSILDRSPESFFRSSDNGNLEKNIAFLTSLGLLTKDLHRLLTTAPRTFSNSTELNKQMVEFLEDICLELGGNNPEQFAKTVISRNLYILIRSTKRVKKNIDNLKASLKLSDSELLALLQGPGAEILDLSNEYLKNNFNTLQKKMASLGCHEADIKNLIISYPMVLYIGPDTLSTKLDCLLKGGITMKQILEKPKVLDYSTQNIMGRIEELQKVGYDFQKNGINILDSSRKRFAAKIVKLVAMPDD</sequence>
<comment type="similarity">
    <text evidence="2">Belongs to the mTERF family.</text>
</comment>
<dbReference type="OrthoDB" id="637682at2759"/>
<name>A0A6G1QXW4_CHAAH</name>
<dbReference type="PANTHER" id="PTHR15437:SF2">
    <property type="entry name" value="TRANSCRIPTION TERMINATION FACTOR 1, MITOCHONDRIAL"/>
    <property type="match status" value="1"/>
</dbReference>
<evidence type="ECO:0000313" key="13">
    <source>
        <dbReference type="EMBL" id="KAF3707365.1"/>
    </source>
</evidence>
<evidence type="ECO:0000256" key="5">
    <source>
        <dbReference type="ARBA" id="ARBA00022553"/>
    </source>
</evidence>
<evidence type="ECO:0000256" key="9">
    <source>
        <dbReference type="ARBA" id="ARBA00023125"/>
    </source>
</evidence>
<accession>A0A6G1QXW4</accession>
<dbReference type="Gene3D" id="1.25.70.10">
    <property type="entry name" value="Transcription termination factor 3, mitochondrial"/>
    <property type="match status" value="2"/>
</dbReference>
<dbReference type="GO" id="GO:0006393">
    <property type="term" value="P:termination of mitochondrial transcription"/>
    <property type="evidence" value="ECO:0007669"/>
    <property type="project" value="TreeGrafter"/>
</dbReference>
<keyword evidence="11" id="KW-0804">Transcription</keyword>